<evidence type="ECO:0000313" key="2">
    <source>
        <dbReference type="Proteomes" id="UP000321258"/>
    </source>
</evidence>
<dbReference type="AlphaFoldDB" id="A0A512INC5"/>
<accession>A0A512INC5</accession>
<dbReference type="RefSeq" id="WP_147078109.1">
    <property type="nucleotide sequence ID" value="NZ_BJZT01000014.1"/>
</dbReference>
<reference evidence="1 2" key="1">
    <citation type="submission" date="2019-07" db="EMBL/GenBank/DDBJ databases">
        <title>Whole genome shotgun sequence of Methylobacterium haplocladii NBRC 107714.</title>
        <authorList>
            <person name="Hosoyama A."/>
            <person name="Uohara A."/>
            <person name="Ohji S."/>
            <person name="Ichikawa N."/>
        </authorList>
    </citation>
    <scope>NUCLEOTIDE SEQUENCE [LARGE SCALE GENOMIC DNA]</scope>
    <source>
        <strain evidence="1 2">NBRC 107714</strain>
    </source>
</reference>
<dbReference type="EMBL" id="BJZT01000014">
    <property type="protein sequence ID" value="GEO99213.1"/>
    <property type="molecule type" value="Genomic_DNA"/>
</dbReference>
<evidence type="ECO:0000313" key="1">
    <source>
        <dbReference type="EMBL" id="GEO99213.1"/>
    </source>
</evidence>
<dbReference type="Proteomes" id="UP000321258">
    <property type="component" value="Unassembled WGS sequence"/>
</dbReference>
<organism evidence="1 2">
    <name type="scientific">Methylobacterium haplocladii</name>
    <dbReference type="NCBI Taxonomy" id="1176176"/>
    <lineage>
        <taxon>Bacteria</taxon>
        <taxon>Pseudomonadati</taxon>
        <taxon>Pseudomonadota</taxon>
        <taxon>Alphaproteobacteria</taxon>
        <taxon>Hyphomicrobiales</taxon>
        <taxon>Methylobacteriaceae</taxon>
        <taxon>Methylobacterium</taxon>
    </lineage>
</organism>
<gene>
    <name evidence="1" type="ORF">MHA02_16010</name>
</gene>
<sequence>MTVTSTRFRISVDPTGHDASPWSWSVYRYGAEQPLMRSTAMFSKRSEAEAAGQEAVADLRLSKQREERQELQARI</sequence>
<name>A0A512INC5_9HYPH</name>
<keyword evidence="2" id="KW-1185">Reference proteome</keyword>
<proteinExistence type="predicted"/>
<comment type="caution">
    <text evidence="1">The sequence shown here is derived from an EMBL/GenBank/DDBJ whole genome shotgun (WGS) entry which is preliminary data.</text>
</comment>
<protein>
    <submittedName>
        <fullName evidence="1">Uncharacterized protein</fullName>
    </submittedName>
</protein>